<dbReference type="OrthoDB" id="9784513at2"/>
<dbReference type="GO" id="GO:0016740">
    <property type="term" value="F:transferase activity"/>
    <property type="evidence" value="ECO:0007669"/>
    <property type="project" value="UniProtKB-KW"/>
</dbReference>
<keyword evidence="3" id="KW-1185">Reference proteome</keyword>
<gene>
    <name evidence="2" type="ORF">AAY24_05175</name>
</gene>
<dbReference type="Pfam" id="PF00581">
    <property type="entry name" value="Rhodanese"/>
    <property type="match status" value="1"/>
</dbReference>
<reference evidence="2 3" key="1">
    <citation type="journal article" date="2015" name="Genome Announc.">
        <title>Complete Genome Sequence of Sedimenticola thiotaurini Strain SIP-G1, a Polyphosphate- and Polyhydroxyalkanoate-Accumulating Sulfur-Oxidizing Gammaproteobacterium Isolated from Salt Marsh Sediments.</title>
        <authorList>
            <person name="Flood B.E."/>
            <person name="Jones D.S."/>
            <person name="Bailey J.V."/>
        </authorList>
    </citation>
    <scope>NUCLEOTIDE SEQUENCE [LARGE SCALE GENOMIC DNA]</scope>
    <source>
        <strain evidence="2 3">SIP-G1</strain>
    </source>
</reference>
<dbReference type="SUPFAM" id="SSF52821">
    <property type="entry name" value="Rhodanese/Cell cycle control phosphatase"/>
    <property type="match status" value="1"/>
</dbReference>
<accession>A0A0F7JWV2</accession>
<dbReference type="SMART" id="SM00450">
    <property type="entry name" value="RHOD"/>
    <property type="match status" value="1"/>
</dbReference>
<dbReference type="InterPro" id="IPR036873">
    <property type="entry name" value="Rhodanese-like_dom_sf"/>
</dbReference>
<proteinExistence type="predicted"/>
<dbReference type="Proteomes" id="UP000034410">
    <property type="component" value="Chromosome"/>
</dbReference>
<evidence type="ECO:0000313" key="2">
    <source>
        <dbReference type="EMBL" id="AKH19844.1"/>
    </source>
</evidence>
<evidence type="ECO:0000313" key="3">
    <source>
        <dbReference type="Proteomes" id="UP000034410"/>
    </source>
</evidence>
<dbReference type="CDD" id="cd00158">
    <property type="entry name" value="RHOD"/>
    <property type="match status" value="1"/>
</dbReference>
<dbReference type="AlphaFoldDB" id="A0A0F7JWV2"/>
<keyword evidence="2" id="KW-0808">Transferase</keyword>
<dbReference type="KEGG" id="seds:AAY24_05175"/>
<protein>
    <submittedName>
        <fullName evidence="2">Sulfurtransferase</fullName>
    </submittedName>
</protein>
<evidence type="ECO:0000259" key="1">
    <source>
        <dbReference type="PROSITE" id="PS50206"/>
    </source>
</evidence>
<name>A0A0F7JWV2_9GAMM</name>
<feature type="domain" description="Rhodanese" evidence="1">
    <location>
        <begin position="89"/>
        <end position="203"/>
    </location>
</feature>
<dbReference type="Gene3D" id="3.40.250.10">
    <property type="entry name" value="Rhodanese-like domain"/>
    <property type="match status" value="1"/>
</dbReference>
<dbReference type="EMBL" id="CP011412">
    <property type="protein sequence ID" value="AKH19844.1"/>
    <property type="molecule type" value="Genomic_DNA"/>
</dbReference>
<dbReference type="PROSITE" id="PS50206">
    <property type="entry name" value="RHODANESE_3"/>
    <property type="match status" value="1"/>
</dbReference>
<sequence length="211" mass="23022">MLTVVLMNITAANALEVNITRDLGQFQVTHGPRQITIMRRQDHTSTIAPDFSLTARPCPPFCAQPMQVAEGVTTIGEVELVDFMRRQLADGSGILIDARTADWHARGTIPGSVNIPFTRLNPAQGADDITLSESLSQLGVTEQDEGWDFSQAKQVVLWCNGPWCGQSPTAIKGLLSIGYPAGKLLYYRGGMQLWQVFGLPVVTPDGQLIEE</sequence>
<dbReference type="PATRIC" id="fig|1543721.4.peg.1072"/>
<organism evidence="2 3">
    <name type="scientific">Sedimenticola thiotaurini</name>
    <dbReference type="NCBI Taxonomy" id="1543721"/>
    <lineage>
        <taxon>Bacteria</taxon>
        <taxon>Pseudomonadati</taxon>
        <taxon>Pseudomonadota</taxon>
        <taxon>Gammaproteobacteria</taxon>
        <taxon>Chromatiales</taxon>
        <taxon>Sedimenticolaceae</taxon>
        <taxon>Sedimenticola</taxon>
    </lineage>
</organism>
<dbReference type="InterPro" id="IPR001763">
    <property type="entry name" value="Rhodanese-like_dom"/>
</dbReference>